<protein>
    <recommendedName>
        <fullName evidence="5">DUF3040 domain-containing protein</fullName>
    </recommendedName>
</protein>
<dbReference type="Pfam" id="PF11239">
    <property type="entry name" value="DUF3040"/>
    <property type="match status" value="1"/>
</dbReference>
<keyword evidence="2" id="KW-1133">Transmembrane helix</keyword>
<comment type="caution">
    <text evidence="3">The sequence shown here is derived from an EMBL/GenBank/DDBJ whole genome shotgun (WGS) entry which is preliminary data.</text>
</comment>
<keyword evidence="2" id="KW-0812">Transmembrane</keyword>
<dbReference type="EMBL" id="BAAAPM010000006">
    <property type="protein sequence ID" value="GAA1732866.1"/>
    <property type="molecule type" value="Genomic_DNA"/>
</dbReference>
<keyword evidence="2" id="KW-0472">Membrane</keyword>
<accession>A0ABN2JN04</accession>
<gene>
    <name evidence="3" type="ORF">GCM10009809_30380</name>
</gene>
<evidence type="ECO:0008006" key="5">
    <source>
        <dbReference type="Google" id="ProtNLM"/>
    </source>
</evidence>
<evidence type="ECO:0000313" key="3">
    <source>
        <dbReference type="EMBL" id="GAA1732866.1"/>
    </source>
</evidence>
<evidence type="ECO:0000256" key="2">
    <source>
        <dbReference type="SAM" id="Phobius"/>
    </source>
</evidence>
<dbReference type="InterPro" id="IPR021401">
    <property type="entry name" value="DUF3040"/>
</dbReference>
<dbReference type="Proteomes" id="UP001501138">
    <property type="component" value="Unassembled WGS sequence"/>
</dbReference>
<proteinExistence type="predicted"/>
<feature type="compositionally biased region" description="Basic and acidic residues" evidence="1">
    <location>
        <begin position="125"/>
        <end position="146"/>
    </location>
</feature>
<name>A0ABN2JN04_9MICO</name>
<feature type="region of interest" description="Disordered" evidence="1">
    <location>
        <begin position="86"/>
        <end position="146"/>
    </location>
</feature>
<organism evidence="3 4">
    <name type="scientific">Isoptericola hypogeus</name>
    <dbReference type="NCBI Taxonomy" id="300179"/>
    <lineage>
        <taxon>Bacteria</taxon>
        <taxon>Bacillati</taxon>
        <taxon>Actinomycetota</taxon>
        <taxon>Actinomycetes</taxon>
        <taxon>Micrococcales</taxon>
        <taxon>Promicromonosporaceae</taxon>
        <taxon>Isoptericola</taxon>
    </lineage>
</organism>
<feature type="transmembrane region" description="Helical" evidence="2">
    <location>
        <begin position="40"/>
        <end position="58"/>
    </location>
</feature>
<sequence length="146" mass="15857">MPLSEYEQRVLEQMERALSSDDPRLANTLQSARRRSPMRYVLAGVGVVVGLLLLVLGASSSQMWVGVAGFVLMFAGVAYAFAAPRKSGPTGVVREDGSVDPSTQPGRAPHTTTTTTKRRPVGGAKKGDGFLARLEERWERRRQQGS</sequence>
<evidence type="ECO:0000313" key="4">
    <source>
        <dbReference type="Proteomes" id="UP001501138"/>
    </source>
</evidence>
<dbReference type="RefSeq" id="WP_344249356.1">
    <property type="nucleotide sequence ID" value="NZ_BAAAPM010000006.1"/>
</dbReference>
<reference evidence="3 4" key="1">
    <citation type="journal article" date="2019" name="Int. J. Syst. Evol. Microbiol.">
        <title>The Global Catalogue of Microorganisms (GCM) 10K type strain sequencing project: providing services to taxonomists for standard genome sequencing and annotation.</title>
        <authorList>
            <consortium name="The Broad Institute Genomics Platform"/>
            <consortium name="The Broad Institute Genome Sequencing Center for Infectious Disease"/>
            <person name="Wu L."/>
            <person name="Ma J."/>
        </authorList>
    </citation>
    <scope>NUCLEOTIDE SEQUENCE [LARGE SCALE GENOMIC DNA]</scope>
    <source>
        <strain evidence="3 4">JCM 15589</strain>
    </source>
</reference>
<keyword evidence="4" id="KW-1185">Reference proteome</keyword>
<evidence type="ECO:0000256" key="1">
    <source>
        <dbReference type="SAM" id="MobiDB-lite"/>
    </source>
</evidence>
<feature type="transmembrane region" description="Helical" evidence="2">
    <location>
        <begin position="64"/>
        <end position="82"/>
    </location>
</feature>